<accession>A0A836H678</accession>
<keyword evidence="2" id="KW-1185">Reference proteome</keyword>
<dbReference type="AlphaFoldDB" id="A0A836H678"/>
<gene>
    <name evidence="1" type="ORF">CUR178_03531</name>
</gene>
<protein>
    <submittedName>
        <fullName evidence="1">Uncharacterized protein</fullName>
    </submittedName>
</protein>
<sequence length="926" mass="99426">MQVAFQESIVAGCISRHCPEQAVHRDGHSTTENNTHAEICWDDDGDGGIKSASLTSSSAAPQQAAVASSLLFQYFSLLASYHGAVHVPRYWVDLLLPSSVAESDNDDLGTVQLDEDGANGLISPVTEIDLSAYYVGPTTLLALADLLRVHRVPIQRRRGRLQFVPGEKRTATLPAVMAPFWRAGPRCAATGEDVMCSLLPHLETLRLSHLAMDFTPPYESTTLKGGSAVLRHVLEALQGHPSIKLLDISGNPVAAALVPAVSRLLQTTPSLTTLVLDDTLISEGEKEMLRAQCLLNELRLQRAATDGAVAAACDGAVSSTSPALAARALWVGQMRQRVFMAVERGVSAVRGLLGRSTALIRRHDVPLTPHANTSAFERRSKGSGVPHDSCNLFEFDSSSVNMISAADGESSKEVAYVSYDFTADGTAAAAATVPPPAGATWSTECVDVVRCAFMPRSLAQRTVLGGRPVWPNVPEQLERKESRDLVPPSASAVAATDLMLCLRRLVLPDPEAPPGLRRRSALDAAFLTTSEENFWAVQKKQDAQWGYVLQKVSEHLVPVSVRDGQTLYVEGSECDYIYLLPVSLQETRTRAELHAGVNPRRVNQVLPGQWVGDAEVLDCVSVYAQYQSSAAGSSSPISVSMSAFQRSSTVRIATEATGDVVLWALPFSVAFFYLYAPYQLLHKQFIHRTPMSAFVHIHPVHLACVPVHLHESHGSVQAAAGRDGEPAPVLCGYALMSRHVLLLEEGEFLLRLPTRVPFCGPCGGVRTAATTAVVMEDHHLLSGVTVLTQPILDLDAALRADAAVKGATEMSGASVAYARGPQGTVALGKEAALCRFRALKTAHRMVSNTEGGYSVASGVATEVRDQAGRGDGDGCAVELRPYRVSGPGARWRYAAIANEEFAALCPELRVALTRHNCVVHDLCDTS</sequence>
<reference evidence="1 2" key="1">
    <citation type="submission" date="2021-02" db="EMBL/GenBank/DDBJ databases">
        <title>Leishmania (Mundinia) enrietti genome sequencing and assembly.</title>
        <authorList>
            <person name="Almutairi H."/>
            <person name="Gatherer D."/>
        </authorList>
    </citation>
    <scope>NUCLEOTIDE SEQUENCE [LARGE SCALE GENOMIC DNA]</scope>
    <source>
        <strain evidence="1">CUR178</strain>
    </source>
</reference>
<proteinExistence type="predicted"/>
<dbReference type="KEGG" id="lenr:94170773"/>
<dbReference type="OrthoDB" id="273362at2759"/>
<dbReference type="EMBL" id="JAFHKP010000027">
    <property type="protein sequence ID" value="KAG5475818.1"/>
    <property type="molecule type" value="Genomic_DNA"/>
</dbReference>
<dbReference type="GeneID" id="94170773"/>
<dbReference type="Proteomes" id="UP000674179">
    <property type="component" value="Chromosome 27"/>
</dbReference>
<dbReference type="Gene3D" id="3.80.10.10">
    <property type="entry name" value="Ribonuclease Inhibitor"/>
    <property type="match status" value="1"/>
</dbReference>
<name>A0A836H678_LEIEN</name>
<dbReference type="SUPFAM" id="SSF52047">
    <property type="entry name" value="RNI-like"/>
    <property type="match status" value="1"/>
</dbReference>
<dbReference type="RefSeq" id="XP_067691829.1">
    <property type="nucleotide sequence ID" value="XM_067835263.1"/>
</dbReference>
<organism evidence="1 2">
    <name type="scientific">Leishmania enriettii</name>
    <dbReference type="NCBI Taxonomy" id="5663"/>
    <lineage>
        <taxon>Eukaryota</taxon>
        <taxon>Discoba</taxon>
        <taxon>Euglenozoa</taxon>
        <taxon>Kinetoplastea</taxon>
        <taxon>Metakinetoplastina</taxon>
        <taxon>Trypanosomatida</taxon>
        <taxon>Trypanosomatidae</taxon>
        <taxon>Leishmaniinae</taxon>
        <taxon>Leishmania</taxon>
    </lineage>
</organism>
<dbReference type="InterPro" id="IPR032675">
    <property type="entry name" value="LRR_dom_sf"/>
</dbReference>
<comment type="caution">
    <text evidence="1">The sequence shown here is derived from an EMBL/GenBank/DDBJ whole genome shotgun (WGS) entry which is preliminary data.</text>
</comment>
<evidence type="ECO:0000313" key="1">
    <source>
        <dbReference type="EMBL" id="KAG5475818.1"/>
    </source>
</evidence>
<evidence type="ECO:0000313" key="2">
    <source>
        <dbReference type="Proteomes" id="UP000674179"/>
    </source>
</evidence>